<name>A0A150GVE3_GONPE</name>
<evidence type="ECO:0000256" key="1">
    <source>
        <dbReference type="SAM" id="MobiDB-lite"/>
    </source>
</evidence>
<keyword evidence="3" id="KW-1185">Reference proteome</keyword>
<feature type="compositionally biased region" description="Basic and acidic residues" evidence="1">
    <location>
        <begin position="318"/>
        <end position="327"/>
    </location>
</feature>
<gene>
    <name evidence="2" type="ORF">GPECTOR_6g682</name>
</gene>
<feature type="region of interest" description="Disordered" evidence="1">
    <location>
        <begin position="391"/>
        <end position="418"/>
    </location>
</feature>
<organism evidence="2 3">
    <name type="scientific">Gonium pectorale</name>
    <name type="common">Green alga</name>
    <dbReference type="NCBI Taxonomy" id="33097"/>
    <lineage>
        <taxon>Eukaryota</taxon>
        <taxon>Viridiplantae</taxon>
        <taxon>Chlorophyta</taxon>
        <taxon>core chlorophytes</taxon>
        <taxon>Chlorophyceae</taxon>
        <taxon>CS clade</taxon>
        <taxon>Chlamydomonadales</taxon>
        <taxon>Volvocaceae</taxon>
        <taxon>Gonium</taxon>
    </lineage>
</organism>
<reference evidence="3" key="1">
    <citation type="journal article" date="2016" name="Nat. Commun.">
        <title>The Gonium pectorale genome demonstrates co-option of cell cycle regulation during the evolution of multicellularity.</title>
        <authorList>
            <person name="Hanschen E.R."/>
            <person name="Marriage T.N."/>
            <person name="Ferris P.J."/>
            <person name="Hamaji T."/>
            <person name="Toyoda A."/>
            <person name="Fujiyama A."/>
            <person name="Neme R."/>
            <person name="Noguchi H."/>
            <person name="Minakuchi Y."/>
            <person name="Suzuki M."/>
            <person name="Kawai-Toyooka H."/>
            <person name="Smith D.R."/>
            <person name="Sparks H."/>
            <person name="Anderson J."/>
            <person name="Bakaric R."/>
            <person name="Luria V."/>
            <person name="Karger A."/>
            <person name="Kirschner M.W."/>
            <person name="Durand P.M."/>
            <person name="Michod R.E."/>
            <person name="Nozaki H."/>
            <person name="Olson B.J."/>
        </authorList>
    </citation>
    <scope>NUCLEOTIDE SEQUENCE [LARGE SCALE GENOMIC DNA]</scope>
    <source>
        <strain evidence="3">NIES-2863</strain>
    </source>
</reference>
<evidence type="ECO:0000313" key="3">
    <source>
        <dbReference type="Proteomes" id="UP000075714"/>
    </source>
</evidence>
<feature type="region of interest" description="Disordered" evidence="1">
    <location>
        <begin position="23"/>
        <end position="67"/>
    </location>
</feature>
<feature type="compositionally biased region" description="Acidic residues" evidence="1">
    <location>
        <begin position="38"/>
        <end position="48"/>
    </location>
</feature>
<feature type="region of interest" description="Disordered" evidence="1">
    <location>
        <begin position="84"/>
        <end position="342"/>
    </location>
</feature>
<accession>A0A150GVE3</accession>
<dbReference type="Proteomes" id="UP000075714">
    <property type="component" value="Unassembled WGS sequence"/>
</dbReference>
<dbReference type="EMBL" id="LSYV01000007">
    <property type="protein sequence ID" value="KXZ53764.1"/>
    <property type="molecule type" value="Genomic_DNA"/>
</dbReference>
<sequence length="612" mass="65769">MCRHAELYAQWVRLRPLMNGTAQPDAYSLTGPGQLPEPVDEEAQEAEEAPASASNPASPSLVPFRDGPINTDLLQYLSADVEAMDRPDYDPPPPPLHDFPPPRGFHGAGPPPPPRAKPVPAPVRCRGPEESPLPEEVARTDVWHERTKTGQASPRRAGPERPESADTGAVRVSQAAVKRLQAAKEWSQTRQAEVRRTLRSARGLQSPDYVWGPGDPPSDPAAEARAEADAEDDDDCDVESVMSSATGLTCSTSRSYSTWERPGAGEASSGSPAGPRDAARSRRSPRPAHAPGTGTQTAPRFWEPSEKEAAAATRRARAAVEAEELRQRVLSGNAKSREQTRGTYDHYHNLTHGTEADKALAYTFDPKQPAASTDAGDAVWKRLRYGWYGRDDIPDPAAQDDGGDELDPSKPHGGQLPELQTVEVSKRKGLEEYGLGTGVISGFGIVDYETAMARRRAISAALTAHETGRDLNRGEVLDLFITFCNLANRSEMLGALKRALTAPLSAAAVASAAEVAAARRISGASGLGSVGTTPRGPDGEEAKQRIRVIAWLLGVTWRRITNETYASFVCRVLGWPPELAAGLPRTRATAVIARALVRGHLLADIPPPAPRH</sequence>
<feature type="compositionally biased region" description="Pro residues" evidence="1">
    <location>
        <begin position="90"/>
        <end position="121"/>
    </location>
</feature>
<feature type="compositionally biased region" description="Polar residues" evidence="1">
    <location>
        <begin position="241"/>
        <end position="258"/>
    </location>
</feature>
<dbReference type="AlphaFoldDB" id="A0A150GVE3"/>
<feature type="compositionally biased region" description="Low complexity" evidence="1">
    <location>
        <begin position="49"/>
        <end position="63"/>
    </location>
</feature>
<feature type="compositionally biased region" description="Low complexity" evidence="1">
    <location>
        <begin position="260"/>
        <end position="276"/>
    </location>
</feature>
<proteinExistence type="predicted"/>
<comment type="caution">
    <text evidence="2">The sequence shown here is derived from an EMBL/GenBank/DDBJ whole genome shotgun (WGS) entry which is preliminary data.</text>
</comment>
<feature type="compositionally biased region" description="Acidic residues" evidence="1">
    <location>
        <begin position="229"/>
        <end position="238"/>
    </location>
</feature>
<feature type="compositionally biased region" description="Basic and acidic residues" evidence="1">
    <location>
        <begin position="136"/>
        <end position="148"/>
    </location>
</feature>
<evidence type="ECO:0000313" key="2">
    <source>
        <dbReference type="EMBL" id="KXZ53764.1"/>
    </source>
</evidence>
<protein>
    <submittedName>
        <fullName evidence="2">Uncharacterized protein</fullName>
    </submittedName>
</protein>